<reference evidence="1" key="1">
    <citation type="submission" date="2018-05" db="EMBL/GenBank/DDBJ databases">
        <authorList>
            <person name="Lanie J.A."/>
            <person name="Ng W.-L."/>
            <person name="Kazmierczak K.M."/>
            <person name="Andrzejewski T.M."/>
            <person name="Davidsen T.M."/>
            <person name="Wayne K.J."/>
            <person name="Tettelin H."/>
            <person name="Glass J.I."/>
            <person name="Rusch D."/>
            <person name="Podicherti R."/>
            <person name="Tsui H.-C.T."/>
            <person name="Winkler M.E."/>
        </authorList>
    </citation>
    <scope>NUCLEOTIDE SEQUENCE</scope>
</reference>
<accession>A0A382EVY6</accession>
<name>A0A382EVY6_9ZZZZ</name>
<evidence type="ECO:0000313" key="1">
    <source>
        <dbReference type="EMBL" id="SVB54838.1"/>
    </source>
</evidence>
<feature type="non-terminal residue" evidence="1">
    <location>
        <position position="53"/>
    </location>
</feature>
<proteinExistence type="predicted"/>
<organism evidence="1">
    <name type="scientific">marine metagenome</name>
    <dbReference type="NCBI Taxonomy" id="408172"/>
    <lineage>
        <taxon>unclassified sequences</taxon>
        <taxon>metagenomes</taxon>
        <taxon>ecological metagenomes</taxon>
    </lineage>
</organism>
<protein>
    <submittedName>
        <fullName evidence="1">Uncharacterized protein</fullName>
    </submittedName>
</protein>
<gene>
    <name evidence="1" type="ORF">METZ01_LOCUS207692</name>
</gene>
<dbReference type="AntiFam" id="ANF00018">
    <property type="entry name" value="tRNA translation"/>
</dbReference>
<dbReference type="EMBL" id="UINC01046603">
    <property type="protein sequence ID" value="SVB54838.1"/>
    <property type="molecule type" value="Genomic_DNA"/>
</dbReference>
<dbReference type="AlphaFoldDB" id="A0A382EVY6"/>
<sequence length="53" mass="6020">MRTASLYLHCRHSVEGIFQLSYLSWFPMRGLGSCSESGGTGRRAGFRILWLRA</sequence>